<comment type="caution">
    <text evidence="1">The sequence shown here is derived from an EMBL/GenBank/DDBJ whole genome shotgun (WGS) entry which is preliminary data.</text>
</comment>
<dbReference type="InterPro" id="IPR036890">
    <property type="entry name" value="HATPase_C_sf"/>
</dbReference>
<sequence length="80" mass="8723">MDGCHPGLRRLPGRIAARQARWRCDLTGCAPAAAGPPKNRRAGDTDEGGRGLQLIAALSQRWGTRYTSHGKCIWTEQLLP</sequence>
<dbReference type="AlphaFoldDB" id="A0A243SB54"/>
<dbReference type="CDD" id="cd16936">
    <property type="entry name" value="HATPase_RsbW-like"/>
    <property type="match status" value="1"/>
</dbReference>
<proteinExistence type="predicted"/>
<keyword evidence="2" id="KW-1185">Reference proteome</keyword>
<evidence type="ECO:0000313" key="2">
    <source>
        <dbReference type="Proteomes" id="UP000195105"/>
    </source>
</evidence>
<evidence type="ECO:0008006" key="3">
    <source>
        <dbReference type="Google" id="ProtNLM"/>
    </source>
</evidence>
<evidence type="ECO:0000313" key="1">
    <source>
        <dbReference type="EMBL" id="OUD04892.1"/>
    </source>
</evidence>
<dbReference type="EMBL" id="NGFN01000005">
    <property type="protein sequence ID" value="OUD04892.1"/>
    <property type="molecule type" value="Genomic_DNA"/>
</dbReference>
<organism evidence="1 2">
    <name type="scientific">Streptomyces swartbergensis</name>
    <dbReference type="NCBI Taxonomy" id="487165"/>
    <lineage>
        <taxon>Bacteria</taxon>
        <taxon>Bacillati</taxon>
        <taxon>Actinomycetota</taxon>
        <taxon>Actinomycetes</taxon>
        <taxon>Kitasatosporales</taxon>
        <taxon>Streptomycetaceae</taxon>
        <taxon>Streptomyces</taxon>
    </lineage>
</organism>
<gene>
    <name evidence="1" type="ORF">CA983_01830</name>
</gene>
<name>A0A243SB54_9ACTN</name>
<protein>
    <recommendedName>
        <fullName evidence="3">Histidine kinase/HSP90-like ATPase domain-containing protein</fullName>
    </recommendedName>
</protein>
<accession>A0A243SB54</accession>
<dbReference type="Gene3D" id="3.30.565.10">
    <property type="entry name" value="Histidine kinase-like ATPase, C-terminal domain"/>
    <property type="match status" value="1"/>
</dbReference>
<reference evidence="1 2" key="1">
    <citation type="submission" date="2017-05" db="EMBL/GenBank/DDBJ databases">
        <title>Biotechnological potential of actinobacteria isolated from South African environments.</title>
        <authorList>
            <person name="Le Roes-Hill M."/>
            <person name="Prins A."/>
            <person name="Durrell K.A."/>
        </authorList>
    </citation>
    <scope>NUCLEOTIDE SEQUENCE [LARGE SCALE GENOMIC DNA]</scope>
    <source>
        <strain evidence="1 2">HMC13</strain>
    </source>
</reference>
<dbReference type="Proteomes" id="UP000195105">
    <property type="component" value="Unassembled WGS sequence"/>
</dbReference>